<dbReference type="SMART" id="SM00066">
    <property type="entry name" value="GAL4"/>
    <property type="match status" value="1"/>
</dbReference>
<feature type="domain" description="Zn(2)-C6 fungal-type" evidence="3">
    <location>
        <begin position="51"/>
        <end position="77"/>
    </location>
</feature>
<dbReference type="AlphaFoldDB" id="A0A2H4SVI6"/>
<evidence type="ECO:0000313" key="4">
    <source>
        <dbReference type="EMBL" id="ATY67119.1"/>
    </source>
</evidence>
<evidence type="ECO:0000256" key="1">
    <source>
        <dbReference type="ARBA" id="ARBA00004123"/>
    </source>
</evidence>
<protein>
    <submittedName>
        <fullName evidence="4">C6 zinc finger domain</fullName>
    </submittedName>
</protein>
<dbReference type="PANTHER" id="PTHR37534">
    <property type="entry name" value="TRANSCRIPTIONAL ACTIVATOR PROTEIN UGA3"/>
    <property type="match status" value="1"/>
</dbReference>
<name>A0A2H4SVI6_CORMI</name>
<dbReference type="GO" id="GO:0005634">
    <property type="term" value="C:nucleus"/>
    <property type="evidence" value="ECO:0007669"/>
    <property type="project" value="UniProtKB-SubCell"/>
</dbReference>
<keyword evidence="2" id="KW-0539">Nucleus</keyword>
<evidence type="ECO:0000259" key="3">
    <source>
        <dbReference type="PROSITE" id="PS50048"/>
    </source>
</evidence>
<reference evidence="4 5" key="1">
    <citation type="journal article" date="2017" name="BMC Genomics">
        <title>Chromosome level assembly and secondary metabolite potential of the parasitic fungus Cordyceps militaris.</title>
        <authorList>
            <person name="Kramer G.J."/>
            <person name="Nodwell J.R."/>
        </authorList>
    </citation>
    <scope>NUCLEOTIDE SEQUENCE [LARGE SCALE GENOMIC DNA]</scope>
    <source>
        <strain evidence="4 5">ATCC 34164</strain>
    </source>
</reference>
<dbReference type="Pfam" id="PF00172">
    <property type="entry name" value="Zn_clus"/>
    <property type="match status" value="1"/>
</dbReference>
<evidence type="ECO:0000313" key="5">
    <source>
        <dbReference type="Proteomes" id="UP000323067"/>
    </source>
</evidence>
<organism evidence="4 5">
    <name type="scientific">Cordyceps militaris</name>
    <name type="common">Caterpillar fungus</name>
    <name type="synonym">Clavaria militaris</name>
    <dbReference type="NCBI Taxonomy" id="73501"/>
    <lineage>
        <taxon>Eukaryota</taxon>
        <taxon>Fungi</taxon>
        <taxon>Dikarya</taxon>
        <taxon>Ascomycota</taxon>
        <taxon>Pezizomycotina</taxon>
        <taxon>Sordariomycetes</taxon>
        <taxon>Hypocreomycetidae</taxon>
        <taxon>Hypocreales</taxon>
        <taxon>Cordycipitaceae</taxon>
        <taxon>Cordyceps</taxon>
    </lineage>
</organism>
<accession>A0A2H4SVI6</accession>
<dbReference type="VEuPathDB" id="FungiDB:CCM_00615"/>
<dbReference type="PANTHER" id="PTHR37534:SF46">
    <property type="entry name" value="ZN(II)2CYS6 TRANSCRIPTION FACTOR (EUROFUNG)"/>
    <property type="match status" value="1"/>
</dbReference>
<dbReference type="GO" id="GO:0000981">
    <property type="term" value="F:DNA-binding transcription factor activity, RNA polymerase II-specific"/>
    <property type="evidence" value="ECO:0007669"/>
    <property type="project" value="InterPro"/>
</dbReference>
<dbReference type="InterPro" id="IPR001138">
    <property type="entry name" value="Zn2Cys6_DnaBD"/>
</dbReference>
<dbReference type="CDD" id="cd00067">
    <property type="entry name" value="GAL4"/>
    <property type="match status" value="1"/>
</dbReference>
<dbReference type="InterPro" id="IPR021858">
    <property type="entry name" value="Fun_TF"/>
</dbReference>
<dbReference type="GO" id="GO:0008270">
    <property type="term" value="F:zinc ion binding"/>
    <property type="evidence" value="ECO:0007669"/>
    <property type="project" value="InterPro"/>
</dbReference>
<gene>
    <name evidence="4" type="ORF">A9K55_000471</name>
</gene>
<dbReference type="SUPFAM" id="SSF57701">
    <property type="entry name" value="Zn2/Cys6 DNA-binding domain"/>
    <property type="match status" value="1"/>
</dbReference>
<evidence type="ECO:0000256" key="2">
    <source>
        <dbReference type="ARBA" id="ARBA00023242"/>
    </source>
</evidence>
<dbReference type="Proteomes" id="UP000323067">
    <property type="component" value="Chromosome i"/>
</dbReference>
<proteinExistence type="predicted"/>
<dbReference type="InterPro" id="IPR036864">
    <property type="entry name" value="Zn2-C6_fun-type_DNA-bd_sf"/>
</dbReference>
<dbReference type="Gene3D" id="4.10.240.10">
    <property type="entry name" value="Zn(2)-C6 fungal-type DNA-binding domain"/>
    <property type="match status" value="1"/>
</dbReference>
<dbReference type="VEuPathDB" id="FungiDB:A9K55_000471"/>
<dbReference type="EMBL" id="CP023328">
    <property type="protein sequence ID" value="ATY67119.1"/>
    <property type="molecule type" value="Genomic_DNA"/>
</dbReference>
<dbReference type="Pfam" id="PF11951">
    <property type="entry name" value="Fungal_trans_2"/>
    <property type="match status" value="1"/>
</dbReference>
<sequence>MALTDAERKKTWAPRVRTGCEICRYVPSQVASPSFVYGAHSLTRPCLEGPCRTRRIKCDETHPICKRCAVGNRPCRYTLETPSPSPPRDTATGAAWLAIWTQKVLGGGAPLHQTEPPGWDAAQAMRFFIDVSIPMYSKFQVVENAYDAQFVPGSHISVFPYHPGFIMMMTCQRIKLAALSRNVPVRRGQGLGIEHLWDMFYAQMGETMAHLNKHINARSRPGYIISRIIDLLSVELAIVGSPWRGHLQGFFAVVSSYGGVSSMLKTWPRVILAFHYCLMYAIVGNACSPATSQIDGLDAWSEDEICTVYRFTFYFEFGCPSSVALAIIRITRLRVLAATGSLAAPDPLGAMAKAIAQDLHAFVPDEWTETYAVPDDPLRPLLARTFAVATALYAVLSLPPDLAQHFAGAAPNPRAHYRRVLFEMIEQTGTYIKTSVLSWAFAVLGAAYADGPDEGKERILSCLAAMQGMENVECGATTMLQLFPDFWASGKTSWEDCYDRPCQVLC</sequence>
<comment type="subcellular location">
    <subcellularLocation>
        <location evidence="1">Nucleus</location>
    </subcellularLocation>
</comment>
<dbReference type="OrthoDB" id="5386330at2759"/>
<dbReference type="PROSITE" id="PS50048">
    <property type="entry name" value="ZN2_CY6_FUNGAL_2"/>
    <property type="match status" value="1"/>
</dbReference>